<keyword evidence="1" id="KW-0472">Membrane</keyword>
<dbReference type="EMBL" id="JAWDID010000010">
    <property type="protein sequence ID" value="MDU0340053.1"/>
    <property type="molecule type" value="Genomic_DNA"/>
</dbReference>
<keyword evidence="3" id="KW-1185">Reference proteome</keyword>
<dbReference type="RefSeq" id="WP_316017927.1">
    <property type="nucleotide sequence ID" value="NZ_JAWDID010000010.1"/>
</dbReference>
<sequence length="67" mass="7279">MVTLLLAISMLATVATALWLAFEGNAVMALPLAIVFAGLLRTMVRRSRRLGITPAEIAGRRSEPKRD</sequence>
<proteinExistence type="predicted"/>
<evidence type="ECO:0000313" key="2">
    <source>
        <dbReference type="EMBL" id="MDU0340053.1"/>
    </source>
</evidence>
<name>A0ABU3S5K7_9HYPH</name>
<comment type="caution">
    <text evidence="2">The sequence shown here is derived from an EMBL/GenBank/DDBJ whole genome shotgun (WGS) entry which is preliminary data.</text>
</comment>
<dbReference type="Proteomes" id="UP001254257">
    <property type="component" value="Unassembled WGS sequence"/>
</dbReference>
<keyword evidence="1" id="KW-1133">Transmembrane helix</keyword>
<organism evidence="2 3">
    <name type="scientific">Bosea rubneri</name>
    <dbReference type="NCBI Taxonomy" id="3075434"/>
    <lineage>
        <taxon>Bacteria</taxon>
        <taxon>Pseudomonadati</taxon>
        <taxon>Pseudomonadota</taxon>
        <taxon>Alphaproteobacteria</taxon>
        <taxon>Hyphomicrobiales</taxon>
        <taxon>Boseaceae</taxon>
        <taxon>Bosea</taxon>
    </lineage>
</organism>
<evidence type="ECO:0000256" key="1">
    <source>
        <dbReference type="SAM" id="Phobius"/>
    </source>
</evidence>
<gene>
    <name evidence="2" type="ORF">RKE40_09185</name>
</gene>
<protein>
    <submittedName>
        <fullName evidence="2">Uncharacterized protein</fullName>
    </submittedName>
</protein>
<keyword evidence="1" id="KW-0812">Transmembrane</keyword>
<feature type="transmembrane region" description="Helical" evidence="1">
    <location>
        <begin position="27"/>
        <end position="44"/>
    </location>
</feature>
<evidence type="ECO:0000313" key="3">
    <source>
        <dbReference type="Proteomes" id="UP001254257"/>
    </source>
</evidence>
<reference evidence="2 3" key="1">
    <citation type="submission" date="2023-09" db="EMBL/GenBank/DDBJ databases">
        <title>Whole genome shotgun sequencing (WGS) of Bosea sp. ZW T0_25, isolated from stored onions (Allium cepa).</title>
        <authorList>
            <person name="Stoll D.A."/>
            <person name="Huch M."/>
        </authorList>
    </citation>
    <scope>NUCLEOTIDE SEQUENCE [LARGE SCALE GENOMIC DNA]</scope>
    <source>
        <strain evidence="2 3">ZW T0_25</strain>
    </source>
</reference>
<accession>A0ABU3S5K7</accession>